<dbReference type="EMBL" id="PSQE01000003">
    <property type="protein sequence ID" value="RHN69435.1"/>
    <property type="molecule type" value="Genomic_DNA"/>
</dbReference>
<sequence length="251" mass="29438">MGNVIESLASGFGEAVGNIFSSPLEFLSGKSCRTDFLLGIYVLSSVCGPTWDLSCYIEIFCVANLLRLAVVFVLLYIVFLFFYVLYKLGIIRCLCHSACKLIWACFSSCFHIWVYSCTFLCVKLHNVKRRRRRKFRMEMNEEEYIDESLSYHLPVSAELSRSFSRRRRDYKGHHLRKSLKPKRGRAQVEISRNFSYKNKSNHIIRDPCCSSNVIKHGNYKVMVHDIKVTQTSKFARKCMNNRKRVIRRQRR</sequence>
<dbReference type="Proteomes" id="UP000265566">
    <property type="component" value="Chromosome 3"/>
</dbReference>
<feature type="transmembrane region" description="Helical" evidence="1">
    <location>
        <begin position="101"/>
        <end position="124"/>
    </location>
</feature>
<evidence type="ECO:0000313" key="2">
    <source>
        <dbReference type="EMBL" id="RHN69435.1"/>
    </source>
</evidence>
<comment type="caution">
    <text evidence="2">The sequence shown here is derived from an EMBL/GenBank/DDBJ whole genome shotgun (WGS) entry which is preliminary data.</text>
</comment>
<name>A0A396IZ93_MEDTR</name>
<organism evidence="2">
    <name type="scientific">Medicago truncatula</name>
    <name type="common">Barrel medic</name>
    <name type="synonym">Medicago tribuloides</name>
    <dbReference type="NCBI Taxonomy" id="3880"/>
    <lineage>
        <taxon>Eukaryota</taxon>
        <taxon>Viridiplantae</taxon>
        <taxon>Streptophyta</taxon>
        <taxon>Embryophyta</taxon>
        <taxon>Tracheophyta</taxon>
        <taxon>Spermatophyta</taxon>
        <taxon>Magnoliopsida</taxon>
        <taxon>eudicotyledons</taxon>
        <taxon>Gunneridae</taxon>
        <taxon>Pentapetalae</taxon>
        <taxon>rosids</taxon>
        <taxon>fabids</taxon>
        <taxon>Fabales</taxon>
        <taxon>Fabaceae</taxon>
        <taxon>Papilionoideae</taxon>
        <taxon>50 kb inversion clade</taxon>
        <taxon>NPAAA clade</taxon>
        <taxon>Hologalegina</taxon>
        <taxon>IRL clade</taxon>
        <taxon>Trifolieae</taxon>
        <taxon>Medicago</taxon>
    </lineage>
</organism>
<accession>A0A396IZ93</accession>
<proteinExistence type="predicted"/>
<keyword evidence="1" id="KW-1133">Transmembrane helix</keyword>
<keyword evidence="1" id="KW-0472">Membrane</keyword>
<feature type="transmembrane region" description="Helical" evidence="1">
    <location>
        <begin position="65"/>
        <end position="86"/>
    </location>
</feature>
<evidence type="ECO:0008006" key="3">
    <source>
        <dbReference type="Google" id="ProtNLM"/>
    </source>
</evidence>
<reference evidence="2" key="1">
    <citation type="journal article" date="2018" name="Nat. Plants">
        <title>Whole-genome landscape of Medicago truncatula symbiotic genes.</title>
        <authorList>
            <person name="Pecrix Y."/>
            <person name="Gamas P."/>
            <person name="Carrere S."/>
        </authorList>
    </citation>
    <scope>NUCLEOTIDE SEQUENCE</scope>
    <source>
        <tissue evidence="2">Leaves</tissue>
    </source>
</reference>
<dbReference type="AlphaFoldDB" id="A0A396IZ93"/>
<evidence type="ECO:0000256" key="1">
    <source>
        <dbReference type="SAM" id="Phobius"/>
    </source>
</evidence>
<keyword evidence="1" id="KW-0812">Transmembrane</keyword>
<dbReference type="Gramene" id="rna17909">
    <property type="protein sequence ID" value="RHN69435.1"/>
    <property type="gene ID" value="gene17909"/>
</dbReference>
<gene>
    <name evidence="2" type="ORF">MtrunA17_Chr3g0124741</name>
</gene>
<dbReference type="PANTHER" id="PTHR35278:SF1">
    <property type="entry name" value="F8K7.16"/>
    <property type="match status" value="1"/>
</dbReference>
<dbReference type="PANTHER" id="PTHR35278">
    <property type="entry name" value="TRANSMEMBRANE PROTEIN-RELATED"/>
    <property type="match status" value="1"/>
</dbReference>
<protein>
    <recommendedName>
        <fullName evidence="3">Transmembrane protein</fullName>
    </recommendedName>
</protein>